<evidence type="ECO:0008006" key="4">
    <source>
        <dbReference type="Google" id="ProtNLM"/>
    </source>
</evidence>
<dbReference type="PANTHER" id="PTHR31286">
    <property type="entry name" value="GLYCINE-RICH CELL WALL STRUCTURAL PROTEIN 1.8-LIKE"/>
    <property type="match status" value="1"/>
</dbReference>
<feature type="compositionally biased region" description="Polar residues" evidence="1">
    <location>
        <begin position="183"/>
        <end position="210"/>
    </location>
</feature>
<dbReference type="EMBL" id="QGKV02000297">
    <property type="protein sequence ID" value="KAF3610516.1"/>
    <property type="molecule type" value="Genomic_DNA"/>
</dbReference>
<dbReference type="PANTHER" id="PTHR31286:SF90">
    <property type="entry name" value="DUF4283 DOMAIN-CONTAINING PROTEIN"/>
    <property type="match status" value="1"/>
</dbReference>
<organism evidence="2 3">
    <name type="scientific">Brassica cretica</name>
    <name type="common">Mustard</name>
    <dbReference type="NCBI Taxonomy" id="69181"/>
    <lineage>
        <taxon>Eukaryota</taxon>
        <taxon>Viridiplantae</taxon>
        <taxon>Streptophyta</taxon>
        <taxon>Embryophyta</taxon>
        <taxon>Tracheophyta</taxon>
        <taxon>Spermatophyta</taxon>
        <taxon>Magnoliopsida</taxon>
        <taxon>eudicotyledons</taxon>
        <taxon>Gunneridae</taxon>
        <taxon>Pentapetalae</taxon>
        <taxon>rosids</taxon>
        <taxon>malvids</taxon>
        <taxon>Brassicales</taxon>
        <taxon>Brassicaceae</taxon>
        <taxon>Brassiceae</taxon>
        <taxon>Brassica</taxon>
    </lineage>
</organism>
<feature type="region of interest" description="Disordered" evidence="1">
    <location>
        <begin position="229"/>
        <end position="264"/>
    </location>
</feature>
<feature type="compositionally biased region" description="Polar residues" evidence="1">
    <location>
        <begin position="229"/>
        <end position="238"/>
    </location>
</feature>
<proteinExistence type="predicted"/>
<sequence>MDARISYYEPILALAKAKEEKAFALQKSWLPASEPEMTKSKDRIGYVIIKKDVFGLVGEPKETDDFTLNLVSLSLSHVKVEVDLTKPLPRVVEFTRQSGEVVEVQVDYPWLPATCSHCKELRHVVRNCLNIPPPPPPSVADNKLKGKAPANPAKTSVTKTPTKQFVAKKKTAPPIPPFPLSSFDPQPFSSQELSNNHKTPPPTCNSSTTKTSFLSPIVLTRPSLQASSIIASLPQSPSEKPLKPSLKRSRSSPSLSPSLNPTLPTKTFVSNPVSPFLHEGPSNSWLANKLIKYRDLVFPLIKRRLGNGLTTNFWFDNWSPFGSLTNFLDGSTRRLGIPKTATVASLFVGENWLLPPAMTDNQLTLQIYLTTVNLSAQEDSYAWEVNGKTSLKFKTGEIYTYIIGPRPTLPWSAVVWCSYGIPRQSFLAWLLDRSTGFAKGQQGFETSYYPLLSGFNLLAME</sequence>
<evidence type="ECO:0000256" key="1">
    <source>
        <dbReference type="SAM" id="MobiDB-lite"/>
    </source>
</evidence>
<feature type="compositionally biased region" description="Low complexity" evidence="1">
    <location>
        <begin position="251"/>
        <end position="264"/>
    </location>
</feature>
<feature type="region of interest" description="Disordered" evidence="1">
    <location>
        <begin position="133"/>
        <end position="210"/>
    </location>
</feature>
<comment type="caution">
    <text evidence="2">The sequence shown here is derived from an EMBL/GenBank/DDBJ whole genome shotgun (WGS) entry which is preliminary data.</text>
</comment>
<dbReference type="InterPro" id="IPR040256">
    <property type="entry name" value="At4g02000-like"/>
</dbReference>
<feature type="compositionally biased region" description="Polar residues" evidence="1">
    <location>
        <begin position="153"/>
        <end position="163"/>
    </location>
</feature>
<reference evidence="2 3" key="1">
    <citation type="journal article" date="2020" name="BMC Genomics">
        <title>Intraspecific diversification of the crop wild relative Brassica cretica Lam. using demographic model selection.</title>
        <authorList>
            <person name="Kioukis A."/>
            <person name="Michalopoulou V.A."/>
            <person name="Briers L."/>
            <person name="Pirintsos S."/>
            <person name="Studholme D.J."/>
            <person name="Pavlidis P."/>
            <person name="Sarris P.F."/>
        </authorList>
    </citation>
    <scope>NUCLEOTIDE SEQUENCE [LARGE SCALE GENOMIC DNA]</scope>
    <source>
        <strain evidence="3">cv. PFS-1207/04</strain>
    </source>
</reference>
<dbReference type="Proteomes" id="UP000266723">
    <property type="component" value="Unassembled WGS sequence"/>
</dbReference>
<accession>A0ABQ7F5K9</accession>
<keyword evidence="3" id="KW-1185">Reference proteome</keyword>
<evidence type="ECO:0000313" key="3">
    <source>
        <dbReference type="Proteomes" id="UP000266723"/>
    </source>
</evidence>
<protein>
    <recommendedName>
        <fullName evidence="4">Reverse transcriptase zinc-binding domain-containing protein</fullName>
    </recommendedName>
</protein>
<evidence type="ECO:0000313" key="2">
    <source>
        <dbReference type="EMBL" id="KAF3610516.1"/>
    </source>
</evidence>
<name>A0ABQ7F5K9_BRACR</name>
<gene>
    <name evidence="2" type="ORF">DY000_02045534</name>
</gene>